<dbReference type="PIRSF" id="PIRSF002741">
    <property type="entry name" value="MppA"/>
    <property type="match status" value="1"/>
</dbReference>
<dbReference type="GO" id="GO:0030288">
    <property type="term" value="C:outer membrane-bounded periplasmic space"/>
    <property type="evidence" value="ECO:0007669"/>
    <property type="project" value="UniProtKB-ARBA"/>
</dbReference>
<evidence type="ECO:0000259" key="5">
    <source>
        <dbReference type="Pfam" id="PF00496"/>
    </source>
</evidence>
<evidence type="ECO:0000256" key="1">
    <source>
        <dbReference type="ARBA" id="ARBA00004193"/>
    </source>
</evidence>
<dbReference type="AlphaFoldDB" id="A0A2S8R8N5"/>
<reference evidence="6 7" key="1">
    <citation type="journal article" date="2018" name="Syst. Appl. Microbiol.">
        <title>Characterization and high-quality draft genome sequence of Herbivorax saccincola A7, an anaerobic, alkaliphilic, thermophilic, cellulolytic, and xylanolytic bacterium.</title>
        <authorList>
            <person name="Aikawa S."/>
            <person name="Baramee S."/>
            <person name="Sermsathanaswadi J."/>
            <person name="Thianheng P."/>
            <person name="Tachaapaikoon C."/>
            <person name="Shikata A."/>
            <person name="Waeonukul R."/>
            <person name="Pason P."/>
            <person name="Ratanakhanokchai K."/>
            <person name="Kosugi A."/>
        </authorList>
    </citation>
    <scope>NUCLEOTIDE SEQUENCE [LARGE SCALE GENOMIC DNA]</scope>
    <source>
        <strain evidence="6 7">A7</strain>
    </source>
</reference>
<dbReference type="PANTHER" id="PTHR30290">
    <property type="entry name" value="PERIPLASMIC BINDING COMPONENT OF ABC TRANSPORTER"/>
    <property type="match status" value="1"/>
</dbReference>
<dbReference type="Pfam" id="PF00496">
    <property type="entry name" value="SBP_bac_5"/>
    <property type="match status" value="1"/>
</dbReference>
<evidence type="ECO:0000313" key="6">
    <source>
        <dbReference type="EMBL" id="PQQ66146.1"/>
    </source>
</evidence>
<evidence type="ECO:0000313" key="7">
    <source>
        <dbReference type="Proteomes" id="UP000239720"/>
    </source>
</evidence>
<keyword evidence="3" id="KW-0813">Transport</keyword>
<dbReference type="InterPro" id="IPR023765">
    <property type="entry name" value="SBP_5_CS"/>
</dbReference>
<dbReference type="GO" id="GO:0043190">
    <property type="term" value="C:ATP-binding cassette (ABC) transporter complex"/>
    <property type="evidence" value="ECO:0007669"/>
    <property type="project" value="InterPro"/>
</dbReference>
<dbReference type="OrthoDB" id="9801912at2"/>
<dbReference type="InterPro" id="IPR000914">
    <property type="entry name" value="SBP_5_dom"/>
</dbReference>
<comment type="subcellular location">
    <subcellularLocation>
        <location evidence="1">Cell membrane</location>
        <topology evidence="1">Lipid-anchor</topology>
    </subcellularLocation>
</comment>
<dbReference type="GO" id="GO:1904680">
    <property type="term" value="F:peptide transmembrane transporter activity"/>
    <property type="evidence" value="ECO:0007669"/>
    <property type="project" value="TreeGrafter"/>
</dbReference>
<comment type="caution">
    <text evidence="6">The sequence shown here is derived from an EMBL/GenBank/DDBJ whole genome shotgun (WGS) entry which is preliminary data.</text>
</comment>
<dbReference type="Proteomes" id="UP000239720">
    <property type="component" value="Unassembled WGS sequence"/>
</dbReference>
<sequence>MKQSMYHLLLSILLISFGVLPTGCRSVDAISNEIVICLNGEPQTTDPQLACDTPSVRVVNAIFEGLVRLDEKGNPVPGAAESWEVSADKLTYTFYIREDAKWWNGADVTAHHFRDGWLRAIEPLLEYHEVSPMRHLLFCIEGALEYAQGKGTKEDVAILAVNEKTLSVKLKNPTPYFLELISNSVFMPLYTEFYEKQHINSSNITTYGQEAKTIMGNGPFKISSWDHYQEIVLEKNYSYWNFENIRLEKVNFKIITDNWTAFAAFKAGEIDVVDITNEIQKEELKNGKAFLGSYYSGHTLYISINNEDDILKNRNIRKALACSLDRKALVEEVAGNSSEEAYAFVNPVVKGVGGSFRRRAGDLFSDNDEEKAKSLLKTGLAQLDLDSLPKLTFIVDDRETSKRDAQAIQSMWKERLGIEVEIQVMPYEAMVERMEKKNYQLSLMMWAGDYNDALAYLDIFKSHNPYNMTFYSNEKFDRILDEAASQEDEKKRMDLLIEAEQILIEDMPVVPVYYLCLDYAINPKYKGLARGKTPIQDMDLYWTYIE</sequence>
<evidence type="ECO:0000256" key="3">
    <source>
        <dbReference type="ARBA" id="ARBA00022448"/>
    </source>
</evidence>
<dbReference type="InterPro" id="IPR030678">
    <property type="entry name" value="Peptide/Ni-bd"/>
</dbReference>
<dbReference type="Gene3D" id="3.10.105.10">
    <property type="entry name" value="Dipeptide-binding Protein, Domain 3"/>
    <property type="match status" value="1"/>
</dbReference>
<dbReference type="FunFam" id="3.10.105.10:FF:000001">
    <property type="entry name" value="Oligopeptide ABC transporter, oligopeptide-binding protein"/>
    <property type="match status" value="1"/>
</dbReference>
<dbReference type="Gene3D" id="3.40.190.10">
    <property type="entry name" value="Periplasmic binding protein-like II"/>
    <property type="match status" value="1"/>
</dbReference>
<gene>
    <name evidence="6" type="ORF">B9R14_04830</name>
</gene>
<accession>A0A2S8R8N5</accession>
<dbReference type="PROSITE" id="PS01040">
    <property type="entry name" value="SBP_BACTERIAL_5"/>
    <property type="match status" value="1"/>
</dbReference>
<feature type="domain" description="Solute-binding protein family 5" evidence="5">
    <location>
        <begin position="74"/>
        <end position="465"/>
    </location>
</feature>
<dbReference type="CDD" id="cd08504">
    <property type="entry name" value="PBP2_OppA"/>
    <property type="match status" value="1"/>
</dbReference>
<dbReference type="InterPro" id="IPR039424">
    <property type="entry name" value="SBP_5"/>
</dbReference>
<dbReference type="GO" id="GO:0015833">
    <property type="term" value="P:peptide transport"/>
    <property type="evidence" value="ECO:0007669"/>
    <property type="project" value="TreeGrafter"/>
</dbReference>
<evidence type="ECO:0000256" key="2">
    <source>
        <dbReference type="ARBA" id="ARBA00005695"/>
    </source>
</evidence>
<dbReference type="FunFam" id="3.90.76.10:FF:000001">
    <property type="entry name" value="Oligopeptide ABC transporter substrate-binding protein"/>
    <property type="match status" value="1"/>
</dbReference>
<dbReference type="Gene3D" id="3.90.76.10">
    <property type="entry name" value="Dipeptide-binding Protein, Domain 1"/>
    <property type="match status" value="1"/>
</dbReference>
<dbReference type="PANTHER" id="PTHR30290:SF10">
    <property type="entry name" value="PERIPLASMIC OLIGOPEPTIDE-BINDING PROTEIN-RELATED"/>
    <property type="match status" value="1"/>
</dbReference>
<dbReference type="RefSeq" id="WP_105367716.1">
    <property type="nucleotide sequence ID" value="NZ_NEMB01000003.1"/>
</dbReference>
<proteinExistence type="inferred from homology"/>
<protein>
    <submittedName>
        <fullName evidence="6">Peptide ABC transporter substrate-binding protein</fullName>
    </submittedName>
</protein>
<dbReference type="EMBL" id="NEMB01000003">
    <property type="protein sequence ID" value="PQQ66146.1"/>
    <property type="molecule type" value="Genomic_DNA"/>
</dbReference>
<keyword evidence="4" id="KW-0732">Signal</keyword>
<comment type="similarity">
    <text evidence="2">Belongs to the bacterial solute-binding protein 5 family.</text>
</comment>
<dbReference type="SUPFAM" id="SSF53850">
    <property type="entry name" value="Periplasmic binding protein-like II"/>
    <property type="match status" value="1"/>
</dbReference>
<name>A0A2S8R8N5_9FIRM</name>
<evidence type="ECO:0000256" key="4">
    <source>
        <dbReference type="ARBA" id="ARBA00022729"/>
    </source>
</evidence>
<organism evidence="6 7">
    <name type="scientific">Acetivibrio saccincola</name>
    <dbReference type="NCBI Taxonomy" id="1677857"/>
    <lineage>
        <taxon>Bacteria</taxon>
        <taxon>Bacillati</taxon>
        <taxon>Bacillota</taxon>
        <taxon>Clostridia</taxon>
        <taxon>Eubacteriales</taxon>
        <taxon>Oscillospiraceae</taxon>
        <taxon>Acetivibrio</taxon>
    </lineage>
</organism>